<protein>
    <submittedName>
        <fullName evidence="2">Uncharacterized protein</fullName>
    </submittedName>
</protein>
<name>A0A1T3W599_MYCIE</name>
<dbReference type="Proteomes" id="UP000192739">
    <property type="component" value="Unassembled WGS sequence"/>
</dbReference>
<reference evidence="2 3" key="1">
    <citation type="submission" date="2017-02" db="EMBL/GenBank/DDBJ databases">
        <title>The new phylogeny of genus Mycobacterium.</title>
        <authorList>
            <person name="Tortoli E."/>
            <person name="Trovato A."/>
            <person name="Cirillo D.M."/>
        </authorList>
    </citation>
    <scope>NUCLEOTIDE SEQUENCE [LARGE SCALE GENOMIC DNA]</scope>
    <source>
        <strain evidence="2 3">DSM 44049</strain>
    </source>
</reference>
<gene>
    <name evidence="2" type="ORF">BST27_18445</name>
</gene>
<organism evidence="2 3">
    <name type="scientific">Mycobacterium intermedium</name>
    <dbReference type="NCBI Taxonomy" id="28445"/>
    <lineage>
        <taxon>Bacteria</taxon>
        <taxon>Bacillati</taxon>
        <taxon>Actinomycetota</taxon>
        <taxon>Actinomycetes</taxon>
        <taxon>Mycobacteriales</taxon>
        <taxon>Mycobacteriaceae</taxon>
        <taxon>Mycobacterium</taxon>
        <taxon>Mycobacterium simiae complex</taxon>
    </lineage>
</organism>
<evidence type="ECO:0000256" key="1">
    <source>
        <dbReference type="SAM" id="MobiDB-lite"/>
    </source>
</evidence>
<dbReference type="AlphaFoldDB" id="A0A1T3W599"/>
<dbReference type="EMBL" id="MVHT01000053">
    <property type="protein sequence ID" value="ORB00482.1"/>
    <property type="molecule type" value="Genomic_DNA"/>
</dbReference>
<evidence type="ECO:0000313" key="3">
    <source>
        <dbReference type="Proteomes" id="UP000192739"/>
    </source>
</evidence>
<accession>A0A1T3W599</accession>
<evidence type="ECO:0000313" key="2">
    <source>
        <dbReference type="EMBL" id="ORB00482.1"/>
    </source>
</evidence>
<keyword evidence="3" id="KW-1185">Reference proteome</keyword>
<feature type="region of interest" description="Disordered" evidence="1">
    <location>
        <begin position="1"/>
        <end position="72"/>
    </location>
</feature>
<comment type="caution">
    <text evidence="2">The sequence shown here is derived from an EMBL/GenBank/DDBJ whole genome shotgun (WGS) entry which is preliminary data.</text>
</comment>
<proteinExistence type="predicted"/>
<sequence length="72" mass="7903">MKVALSSSRRVGKRPGRRPQSAKRQRFHGLWARGRSVSAATDPAGSQTPNQRPRHASPSGDRGPRAIPRGRH</sequence>
<feature type="compositionally biased region" description="Basic residues" evidence="1">
    <location>
        <begin position="10"/>
        <end position="27"/>
    </location>
</feature>